<sequence>MPTYVWKRVICMETERQKPKIWRGRRGTKQEDCSEVTVVSEHPPRLNAKAPEEGPSGLCDMEFPVTLGPDDFLRLGVRKTETRLAVIRNAALKAARALAVKQLADPNESTQKQLSQVAVSAYRLLDPRQRDDRYSRVHIGRIRPGALHQAGHAEFADHRLVLKQRRQVLPDFEFADRDWKVDPPPEESMESGLESVDAQCGRTEQQIHLSDASIVAQEFAAITQQRRRRLRHPAVLATMILLLLTAAGSLLMWGQLKQAARMRLESPGYAAEK</sequence>
<keyword evidence="2" id="KW-0812">Transmembrane</keyword>
<dbReference type="EMBL" id="JASZZN010000008">
    <property type="protein sequence ID" value="MDM4016242.1"/>
    <property type="molecule type" value="Genomic_DNA"/>
</dbReference>
<feature type="region of interest" description="Disordered" evidence="1">
    <location>
        <begin position="33"/>
        <end position="57"/>
    </location>
</feature>
<organism evidence="3 4">
    <name type="scientific">Roseiconus lacunae</name>
    <dbReference type="NCBI Taxonomy" id="2605694"/>
    <lineage>
        <taxon>Bacteria</taxon>
        <taxon>Pseudomonadati</taxon>
        <taxon>Planctomycetota</taxon>
        <taxon>Planctomycetia</taxon>
        <taxon>Pirellulales</taxon>
        <taxon>Pirellulaceae</taxon>
        <taxon>Roseiconus</taxon>
    </lineage>
</organism>
<evidence type="ECO:0000313" key="3">
    <source>
        <dbReference type="EMBL" id="MDM4016242.1"/>
    </source>
</evidence>
<keyword evidence="2" id="KW-0472">Membrane</keyword>
<name>A0ABT7PIB4_9BACT</name>
<dbReference type="Proteomes" id="UP001239462">
    <property type="component" value="Unassembled WGS sequence"/>
</dbReference>
<dbReference type="RefSeq" id="WP_289163876.1">
    <property type="nucleotide sequence ID" value="NZ_JASZZN010000008.1"/>
</dbReference>
<reference evidence="3 4" key="1">
    <citation type="submission" date="2023-06" db="EMBL/GenBank/DDBJ databases">
        <title>Roseiconus lacunae JC819 isolated from Gulf of Mannar region, Tamil Nadu.</title>
        <authorList>
            <person name="Pk S."/>
            <person name="Ch S."/>
            <person name="Ch V.R."/>
        </authorList>
    </citation>
    <scope>NUCLEOTIDE SEQUENCE [LARGE SCALE GENOMIC DNA]</scope>
    <source>
        <strain evidence="3 4">JC819</strain>
    </source>
</reference>
<evidence type="ECO:0000256" key="2">
    <source>
        <dbReference type="SAM" id="Phobius"/>
    </source>
</evidence>
<gene>
    <name evidence="3" type="ORF">QTN89_12440</name>
</gene>
<feature type="transmembrane region" description="Helical" evidence="2">
    <location>
        <begin position="234"/>
        <end position="254"/>
    </location>
</feature>
<keyword evidence="2" id="KW-1133">Transmembrane helix</keyword>
<accession>A0ABT7PIB4</accession>
<protein>
    <submittedName>
        <fullName evidence="3">Uncharacterized protein</fullName>
    </submittedName>
</protein>
<evidence type="ECO:0000313" key="4">
    <source>
        <dbReference type="Proteomes" id="UP001239462"/>
    </source>
</evidence>
<keyword evidence="4" id="KW-1185">Reference proteome</keyword>
<proteinExistence type="predicted"/>
<comment type="caution">
    <text evidence="3">The sequence shown here is derived from an EMBL/GenBank/DDBJ whole genome shotgun (WGS) entry which is preliminary data.</text>
</comment>
<evidence type="ECO:0000256" key="1">
    <source>
        <dbReference type="SAM" id="MobiDB-lite"/>
    </source>
</evidence>